<accession>A0ABQ9EDN2</accession>
<dbReference type="Pfam" id="PF12640">
    <property type="entry name" value="UPF0489"/>
    <property type="match status" value="1"/>
</dbReference>
<protein>
    <submittedName>
        <fullName evidence="2">Uncharacterized protein</fullName>
    </submittedName>
</protein>
<evidence type="ECO:0000256" key="1">
    <source>
        <dbReference type="ARBA" id="ARBA00007099"/>
    </source>
</evidence>
<dbReference type="PANTHER" id="PTHR13225:SF3">
    <property type="entry name" value="UPF0489 PROTEIN C5ORF22"/>
    <property type="match status" value="1"/>
</dbReference>
<gene>
    <name evidence="2" type="ORF">KUTeg_019656</name>
</gene>
<comment type="similarity">
    <text evidence="1">Belongs to the UPF0489 family.</text>
</comment>
<dbReference type="EMBL" id="JARBDR010000917">
    <property type="protein sequence ID" value="KAJ8303260.1"/>
    <property type="molecule type" value="Genomic_DNA"/>
</dbReference>
<dbReference type="PANTHER" id="PTHR13225">
    <property type="entry name" value="MISEXPRESSION SUPPRESSOR OF RAS 6"/>
    <property type="match status" value="1"/>
</dbReference>
<comment type="caution">
    <text evidence="2">The sequence shown here is derived from an EMBL/GenBank/DDBJ whole genome shotgun (WGS) entry which is preliminary data.</text>
</comment>
<sequence>METKSLKRYKTLPVFIVEDHHDVLQIFRYLKKLSQGNKIYFASLLLVKHGNFSNLCPGEATCIYSEVVPYIHKAIGSRHLPLSDLVLIHFDSHPDLLISNSLQADDVYNKQTLYDIENWIIPLVYAGHINEVYWIKPPWCDQIKDKVINFYVGKSKKDGFIRTTCKENYFISEVLYLPEEEMTNKQKVTLTTLTVCPRKWSELDDCIIDHKDTKSNPHVCSTDSNIESQSNLSSNSTKIELNCQTFSSSNTKTVSRISEPPLKKSKMVEINEPSLIEKDSENVLDEKFVNYLEEVFEKLKDKNIILDIDLDFFSTKNPFREMYSEKQYKIEKQLQKLKSIFLKISENTDLTDLKHPSLTYHFRSDIISDLVDDLRKSHDQVDFELLHEAGCTCDDTELPHHVSNQEQITCLVDAVQEVLCHMQKPIMITMARSSNDDYCPPDQVESIQDKVVDMLKELYLEISVTEDYDIDTRLMLTQISVMSKEDNRKQKKFNAFQPTQTLYCGHIQRGI</sequence>
<organism evidence="2 3">
    <name type="scientific">Tegillarca granosa</name>
    <name type="common">Malaysian cockle</name>
    <name type="synonym">Anadara granosa</name>
    <dbReference type="NCBI Taxonomy" id="220873"/>
    <lineage>
        <taxon>Eukaryota</taxon>
        <taxon>Metazoa</taxon>
        <taxon>Spiralia</taxon>
        <taxon>Lophotrochozoa</taxon>
        <taxon>Mollusca</taxon>
        <taxon>Bivalvia</taxon>
        <taxon>Autobranchia</taxon>
        <taxon>Pteriomorphia</taxon>
        <taxon>Arcoida</taxon>
        <taxon>Arcoidea</taxon>
        <taxon>Arcidae</taxon>
        <taxon>Tegillarca</taxon>
    </lineage>
</organism>
<keyword evidence="3" id="KW-1185">Reference proteome</keyword>
<evidence type="ECO:0000313" key="3">
    <source>
        <dbReference type="Proteomes" id="UP001217089"/>
    </source>
</evidence>
<evidence type="ECO:0000313" key="2">
    <source>
        <dbReference type="EMBL" id="KAJ8303260.1"/>
    </source>
</evidence>
<dbReference type="InterPro" id="IPR024131">
    <property type="entry name" value="UPF0489"/>
</dbReference>
<dbReference type="Proteomes" id="UP001217089">
    <property type="component" value="Unassembled WGS sequence"/>
</dbReference>
<name>A0ABQ9EDN2_TEGGR</name>
<proteinExistence type="inferred from homology"/>
<reference evidence="2 3" key="1">
    <citation type="submission" date="2022-12" db="EMBL/GenBank/DDBJ databases">
        <title>Chromosome-level genome of Tegillarca granosa.</title>
        <authorList>
            <person name="Kim J."/>
        </authorList>
    </citation>
    <scope>NUCLEOTIDE SEQUENCE [LARGE SCALE GENOMIC DNA]</scope>
    <source>
        <strain evidence="2">Teg-2019</strain>
        <tissue evidence="2">Adductor muscle</tissue>
    </source>
</reference>